<dbReference type="Proteomes" id="UP000271098">
    <property type="component" value="Unassembled WGS sequence"/>
</dbReference>
<accession>A0A183DE95</accession>
<reference evidence="4" key="1">
    <citation type="submission" date="2016-06" db="UniProtKB">
        <authorList>
            <consortium name="WormBaseParasite"/>
        </authorList>
    </citation>
    <scope>IDENTIFICATION</scope>
</reference>
<evidence type="ECO:0000313" key="2">
    <source>
        <dbReference type="EMBL" id="VDK56974.1"/>
    </source>
</evidence>
<organism evidence="4">
    <name type="scientific">Gongylonema pulchrum</name>
    <dbReference type="NCBI Taxonomy" id="637853"/>
    <lineage>
        <taxon>Eukaryota</taxon>
        <taxon>Metazoa</taxon>
        <taxon>Ecdysozoa</taxon>
        <taxon>Nematoda</taxon>
        <taxon>Chromadorea</taxon>
        <taxon>Rhabditida</taxon>
        <taxon>Spirurina</taxon>
        <taxon>Spiruromorpha</taxon>
        <taxon>Spiruroidea</taxon>
        <taxon>Gongylonematidae</taxon>
        <taxon>Gongylonema</taxon>
    </lineage>
</organism>
<dbReference type="WBParaSite" id="GPUH_0000704501-mRNA-1">
    <property type="protein sequence ID" value="GPUH_0000704501-mRNA-1"/>
    <property type="gene ID" value="GPUH_0000704501"/>
</dbReference>
<protein>
    <submittedName>
        <fullName evidence="4">Cation_ATPase_N domain-containing protein</fullName>
    </submittedName>
</protein>
<feature type="compositionally biased region" description="Basic and acidic residues" evidence="1">
    <location>
        <begin position="1"/>
        <end position="12"/>
    </location>
</feature>
<keyword evidence="3" id="KW-1185">Reference proteome</keyword>
<proteinExistence type="predicted"/>
<feature type="region of interest" description="Disordered" evidence="1">
    <location>
        <begin position="1"/>
        <end position="37"/>
    </location>
</feature>
<evidence type="ECO:0000256" key="1">
    <source>
        <dbReference type="SAM" id="MobiDB-lite"/>
    </source>
</evidence>
<evidence type="ECO:0000313" key="3">
    <source>
        <dbReference type="Proteomes" id="UP000271098"/>
    </source>
</evidence>
<sequence>MGHQVNQERQDVQVHQVHQASPEGHLVSAKSSSHRHVDHVRQDLLDHLDPEEIKDINKIFL</sequence>
<gene>
    <name evidence="2" type="ORF">GPUH_LOCUS7034</name>
</gene>
<dbReference type="EMBL" id="UYRT01017515">
    <property type="protein sequence ID" value="VDK56974.1"/>
    <property type="molecule type" value="Genomic_DNA"/>
</dbReference>
<name>A0A183DE95_9BILA</name>
<reference evidence="2 3" key="2">
    <citation type="submission" date="2018-11" db="EMBL/GenBank/DDBJ databases">
        <authorList>
            <consortium name="Pathogen Informatics"/>
        </authorList>
    </citation>
    <scope>NUCLEOTIDE SEQUENCE [LARGE SCALE GENOMIC DNA]</scope>
</reference>
<evidence type="ECO:0000313" key="4">
    <source>
        <dbReference type="WBParaSite" id="GPUH_0000704501-mRNA-1"/>
    </source>
</evidence>
<dbReference type="AlphaFoldDB" id="A0A183DE95"/>